<name>A0A843W909_COLES</name>
<proteinExistence type="predicted"/>
<dbReference type="EMBL" id="NMUH01003111">
    <property type="protein sequence ID" value="MQM03877.1"/>
    <property type="molecule type" value="Genomic_DNA"/>
</dbReference>
<evidence type="ECO:0000256" key="1">
    <source>
        <dbReference type="SAM" id="MobiDB-lite"/>
    </source>
</evidence>
<dbReference type="Proteomes" id="UP000652761">
    <property type="component" value="Unassembled WGS sequence"/>
</dbReference>
<feature type="compositionally biased region" description="Basic and acidic residues" evidence="1">
    <location>
        <begin position="22"/>
        <end position="32"/>
    </location>
</feature>
<dbReference type="AlphaFoldDB" id="A0A843W909"/>
<feature type="non-terminal residue" evidence="2">
    <location>
        <position position="60"/>
    </location>
</feature>
<protein>
    <submittedName>
        <fullName evidence="2">Uncharacterized protein</fullName>
    </submittedName>
</protein>
<evidence type="ECO:0000313" key="2">
    <source>
        <dbReference type="EMBL" id="MQM03877.1"/>
    </source>
</evidence>
<comment type="caution">
    <text evidence="2">The sequence shown here is derived from an EMBL/GenBank/DDBJ whole genome shotgun (WGS) entry which is preliminary data.</text>
</comment>
<accession>A0A843W909</accession>
<organism evidence="2 3">
    <name type="scientific">Colocasia esculenta</name>
    <name type="common">Wild taro</name>
    <name type="synonym">Arum esculentum</name>
    <dbReference type="NCBI Taxonomy" id="4460"/>
    <lineage>
        <taxon>Eukaryota</taxon>
        <taxon>Viridiplantae</taxon>
        <taxon>Streptophyta</taxon>
        <taxon>Embryophyta</taxon>
        <taxon>Tracheophyta</taxon>
        <taxon>Spermatophyta</taxon>
        <taxon>Magnoliopsida</taxon>
        <taxon>Liliopsida</taxon>
        <taxon>Araceae</taxon>
        <taxon>Aroideae</taxon>
        <taxon>Colocasieae</taxon>
        <taxon>Colocasia</taxon>
    </lineage>
</organism>
<keyword evidence="3" id="KW-1185">Reference proteome</keyword>
<reference evidence="2" key="1">
    <citation type="submission" date="2017-07" db="EMBL/GenBank/DDBJ databases">
        <title>Taro Niue Genome Assembly and Annotation.</title>
        <authorList>
            <person name="Atibalentja N."/>
            <person name="Keating K."/>
            <person name="Fields C.J."/>
        </authorList>
    </citation>
    <scope>NUCLEOTIDE SEQUENCE</scope>
    <source>
        <strain evidence="2">Niue_2</strain>
        <tissue evidence="2">Leaf</tissue>
    </source>
</reference>
<sequence>GRKGGFFLRQRAKPFLRPRAGKGSDDEGHLPSRRDLPALILLVEFRDLEVLKGYGLESPA</sequence>
<gene>
    <name evidence="2" type="ORF">Taro_036666</name>
</gene>
<evidence type="ECO:0000313" key="3">
    <source>
        <dbReference type="Proteomes" id="UP000652761"/>
    </source>
</evidence>
<feature type="compositionally biased region" description="Basic residues" evidence="1">
    <location>
        <begin position="10"/>
        <end position="20"/>
    </location>
</feature>
<feature type="region of interest" description="Disordered" evidence="1">
    <location>
        <begin position="1"/>
        <end position="32"/>
    </location>
</feature>
<dbReference type="OrthoDB" id="843225at2759"/>